<evidence type="ECO:0000313" key="1">
    <source>
        <dbReference type="EMBL" id="MEQ2200382.1"/>
    </source>
</evidence>
<accession>A0ABV0QY03</accession>
<protein>
    <submittedName>
        <fullName evidence="1">Uncharacterized protein</fullName>
    </submittedName>
</protein>
<name>A0ABV0QY03_9TELE</name>
<dbReference type="EMBL" id="JAHRIN010025986">
    <property type="protein sequence ID" value="MEQ2200382.1"/>
    <property type="molecule type" value="Genomic_DNA"/>
</dbReference>
<gene>
    <name evidence="1" type="ORF">XENOCAPTIV_028469</name>
</gene>
<proteinExistence type="predicted"/>
<evidence type="ECO:0000313" key="2">
    <source>
        <dbReference type="Proteomes" id="UP001434883"/>
    </source>
</evidence>
<organism evidence="1 2">
    <name type="scientific">Xenoophorus captivus</name>
    <dbReference type="NCBI Taxonomy" id="1517983"/>
    <lineage>
        <taxon>Eukaryota</taxon>
        <taxon>Metazoa</taxon>
        <taxon>Chordata</taxon>
        <taxon>Craniata</taxon>
        <taxon>Vertebrata</taxon>
        <taxon>Euteleostomi</taxon>
        <taxon>Actinopterygii</taxon>
        <taxon>Neopterygii</taxon>
        <taxon>Teleostei</taxon>
        <taxon>Neoteleostei</taxon>
        <taxon>Acanthomorphata</taxon>
        <taxon>Ovalentaria</taxon>
        <taxon>Atherinomorphae</taxon>
        <taxon>Cyprinodontiformes</taxon>
        <taxon>Goodeidae</taxon>
        <taxon>Xenoophorus</taxon>
    </lineage>
</organism>
<comment type="caution">
    <text evidence="1">The sequence shown here is derived from an EMBL/GenBank/DDBJ whole genome shotgun (WGS) entry which is preliminary data.</text>
</comment>
<keyword evidence="2" id="KW-1185">Reference proteome</keyword>
<dbReference type="Proteomes" id="UP001434883">
    <property type="component" value="Unassembled WGS sequence"/>
</dbReference>
<reference evidence="1 2" key="1">
    <citation type="submission" date="2021-06" db="EMBL/GenBank/DDBJ databases">
        <authorList>
            <person name="Palmer J.M."/>
        </authorList>
    </citation>
    <scope>NUCLEOTIDE SEQUENCE [LARGE SCALE GENOMIC DNA]</scope>
    <source>
        <strain evidence="1 2">XC_2019</strain>
        <tissue evidence="1">Muscle</tissue>
    </source>
</reference>
<sequence>MEKGKHCENFDISYTVEAGNYCCHEDIDTSHKFGVERTYESLHSSLLSHLFWCHVCFPFLLSAKLKMTSMERFSLNKVLSNSLSQTRSPLCHLHGQRITLRRTLIMRHPPLMRMTPSVDPPILSQLPANTIL</sequence>